<evidence type="ECO:0000256" key="5">
    <source>
        <dbReference type="ARBA" id="ARBA00022475"/>
    </source>
</evidence>
<dbReference type="EMBL" id="CP014672">
    <property type="protein sequence ID" value="ANW98018.1"/>
    <property type="molecule type" value="Genomic_DNA"/>
</dbReference>
<evidence type="ECO:0000256" key="10">
    <source>
        <dbReference type="NCBIfam" id="TIGR01397"/>
    </source>
</evidence>
<dbReference type="Gene3D" id="2.30.330.10">
    <property type="entry name" value="SpoA-like"/>
    <property type="match status" value="1"/>
</dbReference>
<dbReference type="Pfam" id="PF01052">
    <property type="entry name" value="FliMN_C"/>
    <property type="match status" value="1"/>
</dbReference>
<dbReference type="GO" id="GO:0050918">
    <property type="term" value="P:positive chemotaxis"/>
    <property type="evidence" value="ECO:0007669"/>
    <property type="project" value="TreeGrafter"/>
</dbReference>
<reference evidence="12 13" key="1">
    <citation type="submission" date="2016-02" db="EMBL/GenBank/DDBJ databases">
        <title>Comparison of Clostridium stercorarium subspecies using comparative genomics and transcriptomics.</title>
        <authorList>
            <person name="Schellenberg J."/>
            <person name="Thallinger G."/>
            <person name="Levin D.B."/>
            <person name="Zhang X."/>
            <person name="Alvare G."/>
            <person name="Fristensky B."/>
            <person name="Sparling R."/>
        </authorList>
    </citation>
    <scope>NUCLEOTIDE SEQUENCE [LARGE SCALE GENOMIC DNA]</scope>
    <source>
        <strain evidence="12 13">DSM 2910</strain>
    </source>
</reference>
<dbReference type="PANTHER" id="PTHR30034">
    <property type="entry name" value="FLAGELLAR MOTOR SWITCH PROTEIN FLIM"/>
    <property type="match status" value="1"/>
</dbReference>
<dbReference type="PANTHER" id="PTHR30034:SF6">
    <property type="entry name" value="YOP PROTEINS TRANSLOCATION PROTEIN Q"/>
    <property type="match status" value="1"/>
</dbReference>
<evidence type="ECO:0000313" key="13">
    <source>
        <dbReference type="Proteomes" id="UP000092971"/>
    </source>
</evidence>
<dbReference type="AlphaFoldDB" id="A0A1B1YBA0"/>
<evidence type="ECO:0000256" key="6">
    <source>
        <dbReference type="ARBA" id="ARBA00022500"/>
    </source>
</evidence>
<evidence type="ECO:0000259" key="11">
    <source>
        <dbReference type="Pfam" id="PF01052"/>
    </source>
</evidence>
<evidence type="ECO:0000256" key="7">
    <source>
        <dbReference type="ARBA" id="ARBA00022779"/>
    </source>
</evidence>
<evidence type="ECO:0000313" key="12">
    <source>
        <dbReference type="EMBL" id="ANW98018.1"/>
    </source>
</evidence>
<organism evidence="12 13">
    <name type="scientific">Thermoclostridium stercorarium subsp. thermolacticum DSM 2910</name>
    <dbReference type="NCBI Taxonomy" id="1121336"/>
    <lineage>
        <taxon>Bacteria</taxon>
        <taxon>Bacillati</taxon>
        <taxon>Bacillota</taxon>
        <taxon>Clostridia</taxon>
        <taxon>Eubacteriales</taxon>
        <taxon>Oscillospiraceae</taxon>
        <taxon>Thermoclostridium</taxon>
    </lineage>
</organism>
<comment type="similarity">
    <text evidence="3">Belongs to the FliM family.</text>
</comment>
<keyword evidence="8" id="KW-0472">Membrane</keyword>
<dbReference type="Pfam" id="PF02154">
    <property type="entry name" value="FliM"/>
    <property type="match status" value="1"/>
</dbReference>
<protein>
    <recommendedName>
        <fullName evidence="4 10">Flagellar motor switch protein FliM</fullName>
    </recommendedName>
</protein>
<dbReference type="PIRSF" id="PIRSF002888">
    <property type="entry name" value="FliM"/>
    <property type="match status" value="1"/>
</dbReference>
<keyword evidence="7" id="KW-0283">Flagellar rotation</keyword>
<dbReference type="Proteomes" id="UP000092971">
    <property type="component" value="Chromosome"/>
</dbReference>
<keyword evidence="12" id="KW-0282">Flagellum</keyword>
<dbReference type="SUPFAM" id="SSF101801">
    <property type="entry name" value="Surface presentation of antigens (SPOA)"/>
    <property type="match status" value="1"/>
</dbReference>
<evidence type="ECO:0000256" key="3">
    <source>
        <dbReference type="ARBA" id="ARBA00011049"/>
    </source>
</evidence>
<dbReference type="GO" id="GO:0005886">
    <property type="term" value="C:plasma membrane"/>
    <property type="evidence" value="ECO:0007669"/>
    <property type="project" value="UniProtKB-SubCell"/>
</dbReference>
<evidence type="ECO:0000256" key="1">
    <source>
        <dbReference type="ARBA" id="ARBA00004117"/>
    </source>
</evidence>
<evidence type="ECO:0000256" key="8">
    <source>
        <dbReference type="ARBA" id="ARBA00023136"/>
    </source>
</evidence>
<dbReference type="SUPFAM" id="SSF103039">
    <property type="entry name" value="CheC-like"/>
    <property type="match status" value="1"/>
</dbReference>
<gene>
    <name evidence="12" type="ORF">CSTERTH_02655</name>
</gene>
<dbReference type="InterPro" id="IPR028976">
    <property type="entry name" value="CheC-like_sf"/>
</dbReference>
<dbReference type="PRINTS" id="PR00955">
    <property type="entry name" value="FLGMOTORFLIM"/>
</dbReference>
<dbReference type="GO" id="GO:0009425">
    <property type="term" value="C:bacterial-type flagellum basal body"/>
    <property type="evidence" value="ECO:0007669"/>
    <property type="project" value="UniProtKB-SubCell"/>
</dbReference>
<keyword evidence="6" id="KW-0145">Chemotaxis</keyword>
<keyword evidence="5" id="KW-1003">Cell membrane</keyword>
<accession>A0A1B1YBA0</accession>
<evidence type="ECO:0000256" key="2">
    <source>
        <dbReference type="ARBA" id="ARBA00004202"/>
    </source>
</evidence>
<feature type="domain" description="Flagellar motor switch protein FliN-like C-terminal" evidence="11">
    <location>
        <begin position="254"/>
        <end position="324"/>
    </location>
</feature>
<evidence type="ECO:0000256" key="4">
    <source>
        <dbReference type="ARBA" id="ARBA00021898"/>
    </source>
</evidence>
<dbReference type="OrthoDB" id="9806941at2"/>
<comment type="subcellular location">
    <subcellularLocation>
        <location evidence="1">Bacterial flagellum basal body</location>
    </subcellularLocation>
    <subcellularLocation>
        <location evidence="2">Cell membrane</location>
        <topology evidence="2">Peripheral membrane protein</topology>
    </subcellularLocation>
</comment>
<evidence type="ECO:0000256" key="9">
    <source>
        <dbReference type="ARBA" id="ARBA00023143"/>
    </source>
</evidence>
<dbReference type="NCBIfam" id="TIGR01397">
    <property type="entry name" value="fliM_switch"/>
    <property type="match status" value="1"/>
</dbReference>
<keyword evidence="9" id="KW-0975">Bacterial flagellum</keyword>
<dbReference type="CDD" id="cd17908">
    <property type="entry name" value="FliM"/>
    <property type="match status" value="1"/>
</dbReference>
<dbReference type="InterPro" id="IPR001543">
    <property type="entry name" value="FliN-like_C"/>
</dbReference>
<dbReference type="InterPro" id="IPR001689">
    <property type="entry name" value="Flag_FliM"/>
</dbReference>
<dbReference type="Gene3D" id="3.40.1550.10">
    <property type="entry name" value="CheC-like"/>
    <property type="match status" value="1"/>
</dbReference>
<name>A0A1B1YBA0_THEST</name>
<dbReference type="GO" id="GO:0071978">
    <property type="term" value="P:bacterial-type flagellum-dependent swarming motility"/>
    <property type="evidence" value="ECO:0007669"/>
    <property type="project" value="TreeGrafter"/>
</dbReference>
<sequence length="329" mass="36945">MGDILSQSEIDDLLAQLIAGEINANELKNNKQEKKVKKHDFKRPSKFAKEHLRTLQIIQENYARLITNFLSGYLRTLVQIDVISMEAVQFSEFTNSIANPAVLAIINFNPLPGNIILDISPVLAYALIERVLGGKGGNKIEKVRGFTEIEIAILMRIISQMLTYMREPWENVVEVHPTLSVIETNAQFVQIINPTEMVALATFNVKVGEVEGFMNLCIPHMVMEPVMDKLSTKIWFSIIEKETDEETKLSIEKKVEQTQIPVTAVLGRTTLTVAEFLELQVGDVLQLDTRVDGDIQVLVGPLHKFNGKPGVKNKKIAVKVTGVVRREDE</sequence>
<dbReference type="InterPro" id="IPR036429">
    <property type="entry name" value="SpoA-like_sf"/>
</dbReference>
<keyword evidence="12" id="KW-0969">Cilium</keyword>
<keyword evidence="12" id="KW-0966">Cell projection</keyword>
<dbReference type="RefSeq" id="WP_015358288.1">
    <property type="nucleotide sequence ID" value="NZ_CP014672.1"/>
</dbReference>
<proteinExistence type="inferred from homology"/>
<dbReference type="GO" id="GO:0003774">
    <property type="term" value="F:cytoskeletal motor activity"/>
    <property type="evidence" value="ECO:0007669"/>
    <property type="project" value="InterPro"/>
</dbReference>